<evidence type="ECO:0008006" key="4">
    <source>
        <dbReference type="Google" id="ProtNLM"/>
    </source>
</evidence>
<dbReference type="Proteomes" id="UP000188602">
    <property type="component" value="Unassembled WGS sequence"/>
</dbReference>
<evidence type="ECO:0000313" key="3">
    <source>
        <dbReference type="Proteomes" id="UP000188602"/>
    </source>
</evidence>
<dbReference type="OrthoDB" id="5676215at2"/>
<keyword evidence="3" id="KW-1185">Reference proteome</keyword>
<name>A0A1V3JTF5_9PAST</name>
<comment type="caution">
    <text evidence="2">The sequence shown here is derived from an EMBL/GenBank/DDBJ whole genome shotgun (WGS) entry which is preliminary data.</text>
</comment>
<gene>
    <name evidence="2" type="ORF">BKL49_02250</name>
</gene>
<dbReference type="EMBL" id="MLHQ01000007">
    <property type="protein sequence ID" value="OOF59934.1"/>
    <property type="molecule type" value="Genomic_DNA"/>
</dbReference>
<protein>
    <recommendedName>
        <fullName evidence="4">Lipoprotein</fullName>
    </recommendedName>
</protein>
<feature type="signal peptide" evidence="1">
    <location>
        <begin position="1"/>
        <end position="23"/>
    </location>
</feature>
<sequence length="236" mass="28259">MKKLTALLFIVTVILMNSSCSKASFREEFFKHRPCAKVKYRCLPENQEKTMIDPSKPYVLNAEELAQIEQDKTLRMYKEISQMLEIYYPGFWEGVTDLQVKIDWMIKVDEISKRYFGNNRMEREFMAMAHICSIIGTDFENKPNFQFVVRKLKQDKEDPLAVSNIIRYLRFEILRKDYDVGGYYYNTWNLRGVQEGMPKITRHIPDFYTENKPRDGKKNVYKIYERWRQMGGVYDL</sequence>
<feature type="chain" id="PRO_5010692137" description="Lipoprotein" evidence="1">
    <location>
        <begin position="24"/>
        <end position="236"/>
    </location>
</feature>
<dbReference type="RefSeq" id="WP_077423013.1">
    <property type="nucleotide sequence ID" value="NZ_MLHQ01000007.1"/>
</dbReference>
<keyword evidence="1" id="KW-0732">Signal</keyword>
<dbReference type="AlphaFoldDB" id="A0A1V3JTF5"/>
<organism evidence="2 3">
    <name type="scientific">Rodentibacter myodis</name>
    <dbReference type="NCBI Taxonomy" id="1907939"/>
    <lineage>
        <taxon>Bacteria</taxon>
        <taxon>Pseudomonadati</taxon>
        <taxon>Pseudomonadota</taxon>
        <taxon>Gammaproteobacteria</taxon>
        <taxon>Pasteurellales</taxon>
        <taxon>Pasteurellaceae</taxon>
        <taxon>Rodentibacter</taxon>
    </lineage>
</organism>
<proteinExistence type="predicted"/>
<evidence type="ECO:0000313" key="2">
    <source>
        <dbReference type="EMBL" id="OOF59934.1"/>
    </source>
</evidence>
<evidence type="ECO:0000256" key="1">
    <source>
        <dbReference type="SAM" id="SignalP"/>
    </source>
</evidence>
<reference evidence="2 3" key="1">
    <citation type="submission" date="2016-10" db="EMBL/GenBank/DDBJ databases">
        <title>Rodentibacter gen. nov. and new species.</title>
        <authorList>
            <person name="Christensen H."/>
        </authorList>
    </citation>
    <scope>NUCLEOTIDE SEQUENCE [LARGE SCALE GENOMIC DNA]</scope>
    <source>
        <strain evidence="2 3">Ac151</strain>
    </source>
</reference>
<accession>A0A1V3JTF5</accession>